<evidence type="ECO:0000256" key="2">
    <source>
        <dbReference type="SAM" id="SignalP"/>
    </source>
</evidence>
<keyword evidence="1 2" id="KW-0732">Signal</keyword>
<proteinExistence type="predicted"/>
<organism evidence="3 4">
    <name type="scientific">Heracleum sosnowskyi</name>
    <dbReference type="NCBI Taxonomy" id="360622"/>
    <lineage>
        <taxon>Eukaryota</taxon>
        <taxon>Viridiplantae</taxon>
        <taxon>Streptophyta</taxon>
        <taxon>Embryophyta</taxon>
        <taxon>Tracheophyta</taxon>
        <taxon>Spermatophyta</taxon>
        <taxon>Magnoliopsida</taxon>
        <taxon>eudicotyledons</taxon>
        <taxon>Gunneridae</taxon>
        <taxon>Pentapetalae</taxon>
        <taxon>asterids</taxon>
        <taxon>campanulids</taxon>
        <taxon>Apiales</taxon>
        <taxon>Apiaceae</taxon>
        <taxon>Apioideae</taxon>
        <taxon>apioid superclade</taxon>
        <taxon>Tordylieae</taxon>
        <taxon>Tordyliinae</taxon>
        <taxon>Heracleum</taxon>
    </lineage>
</organism>
<dbReference type="Pfam" id="PF01190">
    <property type="entry name" value="Pollen_Ole_e_1"/>
    <property type="match status" value="1"/>
</dbReference>
<dbReference type="PANTHER" id="PTHR33470:SF4">
    <property type="entry name" value="OS01G0164025 PROTEIN"/>
    <property type="match status" value="1"/>
</dbReference>
<keyword evidence="4" id="KW-1185">Reference proteome</keyword>
<protein>
    <submittedName>
        <fullName evidence="3">Non-classical arabinogalactan protein 30</fullName>
    </submittedName>
</protein>
<evidence type="ECO:0000313" key="4">
    <source>
        <dbReference type="Proteomes" id="UP001237642"/>
    </source>
</evidence>
<dbReference type="GO" id="GO:0048767">
    <property type="term" value="P:root hair elongation"/>
    <property type="evidence" value="ECO:0007669"/>
    <property type="project" value="TreeGrafter"/>
</dbReference>
<dbReference type="GO" id="GO:0071944">
    <property type="term" value="C:cell periphery"/>
    <property type="evidence" value="ECO:0007669"/>
    <property type="project" value="TreeGrafter"/>
</dbReference>
<dbReference type="PANTHER" id="PTHR33470">
    <property type="entry name" value="OS01G0164075 PROTEIN"/>
    <property type="match status" value="1"/>
</dbReference>
<comment type="caution">
    <text evidence="3">The sequence shown here is derived from an EMBL/GenBank/DDBJ whole genome shotgun (WGS) entry which is preliminary data.</text>
</comment>
<sequence length="177" mass="19362">MASSQVAFPITLFLFSLAFSSISASEEATTKTVEKKVDVVVEGMVYCQSCNKFGSWSLTGSTPISGAKVSVICKNQKNQVSYYKSFATNANGYFYAQLDGFKMKNNLSDHPLQSCHVKLVSSPLQSCNLLTNVNYGLDGSPLRYEKKNFADNNYEAVIYAAGPLAFRPAYCTPSSHN</sequence>
<dbReference type="GO" id="GO:0009826">
    <property type="term" value="P:unidimensional cell growth"/>
    <property type="evidence" value="ECO:0007669"/>
    <property type="project" value="TreeGrafter"/>
</dbReference>
<feature type="chain" id="PRO_5042289801" evidence="2">
    <location>
        <begin position="25"/>
        <end position="177"/>
    </location>
</feature>
<evidence type="ECO:0000313" key="3">
    <source>
        <dbReference type="EMBL" id="KAK1355115.1"/>
    </source>
</evidence>
<gene>
    <name evidence="3" type="ORF">POM88_048371</name>
</gene>
<reference evidence="3" key="2">
    <citation type="submission" date="2023-05" db="EMBL/GenBank/DDBJ databases">
        <authorList>
            <person name="Schelkunov M.I."/>
        </authorList>
    </citation>
    <scope>NUCLEOTIDE SEQUENCE</scope>
    <source>
        <strain evidence="3">Hsosn_3</strain>
        <tissue evidence="3">Leaf</tissue>
    </source>
</reference>
<name>A0AAD8GTP9_9APIA</name>
<reference evidence="3" key="1">
    <citation type="submission" date="2023-02" db="EMBL/GenBank/DDBJ databases">
        <title>Genome of toxic invasive species Heracleum sosnowskyi carries increased number of genes despite the absence of recent whole-genome duplications.</title>
        <authorList>
            <person name="Schelkunov M."/>
            <person name="Shtratnikova V."/>
            <person name="Makarenko M."/>
            <person name="Klepikova A."/>
            <person name="Omelchenko D."/>
            <person name="Novikova G."/>
            <person name="Obukhova E."/>
            <person name="Bogdanov V."/>
            <person name="Penin A."/>
            <person name="Logacheva M."/>
        </authorList>
    </citation>
    <scope>NUCLEOTIDE SEQUENCE</scope>
    <source>
        <strain evidence="3">Hsosn_3</strain>
        <tissue evidence="3">Leaf</tissue>
    </source>
</reference>
<evidence type="ECO:0000256" key="1">
    <source>
        <dbReference type="ARBA" id="ARBA00022729"/>
    </source>
</evidence>
<dbReference type="Proteomes" id="UP001237642">
    <property type="component" value="Unassembled WGS sequence"/>
</dbReference>
<dbReference type="AlphaFoldDB" id="A0AAD8GTP9"/>
<feature type="signal peptide" evidence="2">
    <location>
        <begin position="1"/>
        <end position="24"/>
    </location>
</feature>
<accession>A0AAD8GTP9</accession>
<dbReference type="EMBL" id="JAUIZM010000011">
    <property type="protein sequence ID" value="KAK1355115.1"/>
    <property type="molecule type" value="Genomic_DNA"/>
</dbReference>